<name>A0A1M5QVC7_9BACT</name>
<dbReference type="Pfam" id="PF13244">
    <property type="entry name" value="MbhD"/>
    <property type="match status" value="1"/>
</dbReference>
<evidence type="ECO:0000256" key="1">
    <source>
        <dbReference type="ARBA" id="ARBA00004651"/>
    </source>
</evidence>
<feature type="domain" description="MrpA C-terminal/MbhD" evidence="7">
    <location>
        <begin position="10"/>
        <end position="74"/>
    </location>
</feature>
<evidence type="ECO:0000256" key="2">
    <source>
        <dbReference type="ARBA" id="ARBA00022475"/>
    </source>
</evidence>
<feature type="transmembrane region" description="Helical" evidence="6">
    <location>
        <begin position="29"/>
        <end position="46"/>
    </location>
</feature>
<accession>A0A1M5QVC7</accession>
<dbReference type="AlphaFoldDB" id="A0A1M5QVC7"/>
<evidence type="ECO:0000256" key="4">
    <source>
        <dbReference type="ARBA" id="ARBA00022989"/>
    </source>
</evidence>
<dbReference type="EMBL" id="FQXN01000001">
    <property type="protein sequence ID" value="SHH18117.1"/>
    <property type="molecule type" value="Genomic_DNA"/>
</dbReference>
<keyword evidence="9" id="KW-1185">Reference proteome</keyword>
<evidence type="ECO:0000256" key="5">
    <source>
        <dbReference type="ARBA" id="ARBA00023136"/>
    </source>
</evidence>
<sequence>MTMVTIFVGALMIISAIFAIETKRLLDSFIALSLLSLLSVFLFVIMKAPDVAITEASVGAGLTTAVLVLALRRIGGEKK</sequence>
<evidence type="ECO:0000259" key="7">
    <source>
        <dbReference type="Pfam" id="PF13244"/>
    </source>
</evidence>
<evidence type="ECO:0000256" key="3">
    <source>
        <dbReference type="ARBA" id="ARBA00022692"/>
    </source>
</evidence>
<organism evidence="8 9">
    <name type="scientific">Thermosipho atlanticus DSM 15807</name>
    <dbReference type="NCBI Taxonomy" id="1123380"/>
    <lineage>
        <taxon>Bacteria</taxon>
        <taxon>Thermotogati</taxon>
        <taxon>Thermotogota</taxon>
        <taxon>Thermotogae</taxon>
        <taxon>Thermotogales</taxon>
        <taxon>Fervidobacteriaceae</taxon>
        <taxon>Thermosipho</taxon>
    </lineage>
</organism>
<reference evidence="9" key="1">
    <citation type="submission" date="2016-11" db="EMBL/GenBank/DDBJ databases">
        <authorList>
            <person name="Varghese N."/>
            <person name="Submissions S."/>
        </authorList>
    </citation>
    <scope>NUCLEOTIDE SEQUENCE [LARGE SCALE GENOMIC DNA]</scope>
    <source>
        <strain evidence="9">DSM 15807</strain>
    </source>
</reference>
<keyword evidence="5 6" id="KW-0472">Membrane</keyword>
<protein>
    <submittedName>
        <fullName evidence="8">Membrane bound protein complex subunit mbxD</fullName>
    </submittedName>
</protein>
<dbReference type="GO" id="GO:0005886">
    <property type="term" value="C:plasma membrane"/>
    <property type="evidence" value="ECO:0007669"/>
    <property type="project" value="UniProtKB-SubCell"/>
</dbReference>
<evidence type="ECO:0000313" key="9">
    <source>
        <dbReference type="Proteomes" id="UP000242592"/>
    </source>
</evidence>
<evidence type="ECO:0000313" key="8">
    <source>
        <dbReference type="EMBL" id="SHH18117.1"/>
    </source>
</evidence>
<comment type="subcellular location">
    <subcellularLocation>
        <location evidence="1">Cell membrane</location>
        <topology evidence="1">Multi-pass membrane protein</topology>
    </subcellularLocation>
</comment>
<keyword evidence="4 6" id="KW-1133">Transmembrane helix</keyword>
<proteinExistence type="predicted"/>
<dbReference type="STRING" id="1123380.SAMN02745199_0170"/>
<dbReference type="Proteomes" id="UP000242592">
    <property type="component" value="Unassembled WGS sequence"/>
</dbReference>
<gene>
    <name evidence="8" type="ORF">SAMN02745199_0170</name>
</gene>
<feature type="transmembrane region" description="Helical" evidence="6">
    <location>
        <begin position="58"/>
        <end position="75"/>
    </location>
</feature>
<keyword evidence="3 6" id="KW-0812">Transmembrane</keyword>
<evidence type="ECO:0000256" key="6">
    <source>
        <dbReference type="SAM" id="Phobius"/>
    </source>
</evidence>
<dbReference type="RefSeq" id="WP_073071097.1">
    <property type="nucleotide sequence ID" value="NZ_FQXN01000001.1"/>
</dbReference>
<keyword evidence="2" id="KW-1003">Cell membrane</keyword>
<dbReference type="InterPro" id="IPR025383">
    <property type="entry name" value="MrpA_C/MbhD"/>
</dbReference>